<comment type="caution">
    <text evidence="1">The sequence shown here is derived from an EMBL/GenBank/DDBJ whole genome shotgun (WGS) entry which is preliminary data.</text>
</comment>
<keyword evidence="2" id="KW-1185">Reference proteome</keyword>
<protein>
    <submittedName>
        <fullName evidence="1">Uncharacterized protein</fullName>
    </submittedName>
</protein>
<proteinExistence type="predicted"/>
<accession>A0A0D6PEN2</accession>
<reference evidence="1 2" key="1">
    <citation type="submission" date="2012-11" db="EMBL/GenBank/DDBJ databases">
        <title>Whole genome sequence of Acidocella aminolytica 101 = DSM 11237.</title>
        <authorList>
            <person name="Azuma Y."/>
            <person name="Higashiura N."/>
            <person name="Hirakawa H."/>
            <person name="Matsushita K."/>
        </authorList>
    </citation>
    <scope>NUCLEOTIDE SEQUENCE [LARGE SCALE GENOMIC DNA]</scope>
    <source>
        <strain evidence="2">101 / DSM 11237</strain>
    </source>
</reference>
<name>A0A0D6PEN2_9PROT</name>
<gene>
    <name evidence="1" type="ORF">Aam_030_049</name>
</gene>
<organism evidence="1 2">
    <name type="scientific">Acidocella aminolytica 101 = DSM 11237</name>
    <dbReference type="NCBI Taxonomy" id="1120923"/>
    <lineage>
        <taxon>Bacteria</taxon>
        <taxon>Pseudomonadati</taxon>
        <taxon>Pseudomonadota</taxon>
        <taxon>Alphaproteobacteria</taxon>
        <taxon>Acetobacterales</taxon>
        <taxon>Acidocellaceae</taxon>
        <taxon>Acidocella</taxon>
    </lineage>
</organism>
<evidence type="ECO:0000313" key="2">
    <source>
        <dbReference type="Proteomes" id="UP000032668"/>
    </source>
</evidence>
<dbReference type="Proteomes" id="UP000032668">
    <property type="component" value="Unassembled WGS sequence"/>
</dbReference>
<evidence type="ECO:0000313" key="1">
    <source>
        <dbReference type="EMBL" id="GAN79816.1"/>
    </source>
</evidence>
<sequence length="61" mass="6925">MLNSRQKAHNHERAAAAWVSMYAARRGRRRFYAGAPNRRVVANKSGDKLYHFTKGFTGGCK</sequence>
<dbReference type="EMBL" id="BANC01000030">
    <property type="protein sequence ID" value="GAN79816.1"/>
    <property type="molecule type" value="Genomic_DNA"/>
</dbReference>
<dbReference type="AlphaFoldDB" id="A0A0D6PEN2"/>